<dbReference type="PANTHER" id="PTHR40032">
    <property type="entry name" value="EXPORTED PROTEIN-RELATED"/>
    <property type="match status" value="1"/>
</dbReference>
<dbReference type="Gene3D" id="3.90.1720.10">
    <property type="entry name" value="endopeptidase domain like (from Nostoc punctiforme)"/>
    <property type="match status" value="1"/>
</dbReference>
<dbReference type="PANTHER" id="PTHR40032:SF1">
    <property type="entry name" value="EXPORTED PROTEIN"/>
    <property type="match status" value="1"/>
</dbReference>
<reference evidence="2 3" key="1">
    <citation type="submission" date="2017-01" db="EMBL/GenBank/DDBJ databases">
        <authorList>
            <person name="Varghese N."/>
            <person name="Submissions S."/>
        </authorList>
    </citation>
    <scope>NUCLEOTIDE SEQUENCE [LARGE SCALE GENOMIC DNA]</scope>
    <source>
        <strain evidence="2 3">ATCC 23464</strain>
    </source>
</reference>
<proteinExistence type="predicted"/>
<sequence length="375" mass="42793">MSIFRKAILVLILIYTTLFFNPMENVNANDQNPREELEIEAVLNHIFQLRAEVMINLNIHALDAHYLTKQQVSSYAYQHEKNRVDYLNKWAEKRSITLVDAKSDIRVVRVTKKADKAIISLVQSLQISYAYPNKIVPTQSFGVGTRHFITLHKVNGKWMIYKEWYLDPLDENPNKIAKTHDGMAPSIKSTREVSKSNIYNRSRAISYANKYAGVAWGAGNNHHYNNKYRDYTSQGGDCTNFASQVMGDKEAGGLPLTNIWRYDKRSGGSERWVRTDSFSNFILRSGYGESVSLGDFEHIISPTPKYSDGALSQIQAGDLIGYIIEGNDVDHFSIVVGYDAYGYPIVNSHTADRYRVPFDLGWDQNTKYILIHIKD</sequence>
<organism evidence="2 3">
    <name type="scientific">Paenibacillus macquariensis</name>
    <dbReference type="NCBI Taxonomy" id="948756"/>
    <lineage>
        <taxon>Bacteria</taxon>
        <taxon>Bacillati</taxon>
        <taxon>Bacillota</taxon>
        <taxon>Bacilli</taxon>
        <taxon>Bacillales</taxon>
        <taxon>Paenibacillaceae</taxon>
        <taxon>Paenibacillus</taxon>
    </lineage>
</organism>
<dbReference type="InterPro" id="IPR024301">
    <property type="entry name" value="Amidase_6"/>
</dbReference>
<name>A0ABY1JNT7_9BACL</name>
<dbReference type="Pfam" id="PF12671">
    <property type="entry name" value="Amidase_6"/>
    <property type="match status" value="1"/>
</dbReference>
<dbReference type="RefSeq" id="WP_068581141.1">
    <property type="nucleotide sequence ID" value="NZ_FTNK01000002.1"/>
</dbReference>
<dbReference type="Proteomes" id="UP000186666">
    <property type="component" value="Unassembled WGS sequence"/>
</dbReference>
<protein>
    <submittedName>
        <fullName evidence="2">Amidase domain-containing protein</fullName>
    </submittedName>
</protein>
<keyword evidence="3" id="KW-1185">Reference proteome</keyword>
<comment type="caution">
    <text evidence="2">The sequence shown here is derived from an EMBL/GenBank/DDBJ whole genome shotgun (WGS) entry which is preliminary data.</text>
</comment>
<evidence type="ECO:0000313" key="2">
    <source>
        <dbReference type="EMBL" id="SIQ50741.1"/>
    </source>
</evidence>
<accession>A0ABY1JNT7</accession>
<dbReference type="EMBL" id="FTNK01000002">
    <property type="protein sequence ID" value="SIQ50741.1"/>
    <property type="molecule type" value="Genomic_DNA"/>
</dbReference>
<feature type="domain" description="Putative amidase" evidence="1">
    <location>
        <begin position="199"/>
        <end position="369"/>
    </location>
</feature>
<evidence type="ECO:0000313" key="3">
    <source>
        <dbReference type="Proteomes" id="UP000186666"/>
    </source>
</evidence>
<gene>
    <name evidence="2" type="ORF">SAMN05421578_102310</name>
</gene>
<evidence type="ECO:0000259" key="1">
    <source>
        <dbReference type="Pfam" id="PF12671"/>
    </source>
</evidence>